<dbReference type="Proteomes" id="UP000887574">
    <property type="component" value="Unplaced"/>
</dbReference>
<feature type="transmembrane region" description="Helical" evidence="2">
    <location>
        <begin position="132"/>
        <end position="159"/>
    </location>
</feature>
<sequence>MSDESMIKEEDQPQTNSQPDAMDSIPLSRRLRMQQNVQRGVRHGVGQVQLGMRQGVGQMQQGVRQGVDSVQSQLKEQWNDLADTKEIVFEWPPNTPLEVQELVGPEHFDSSSPRYMMPFFWRSDAVPATRSWAIVVCAMESAFGLTCLLLNLLHFAIFLPVYSGGFMPTAIFLFTLLQLSIFYSFKVLFVIAIVARNSRLLRLQLVFQYVTCVFLLLNAAFTLAADFGGYNEEQIYAQRNPPLIRFVAFLSLIFLFIQLFLRIMTLAVFNFMHDLRKFELAIYNSKWRYRKRVYFTYCSLQREAALRDKELMRRIEDSRVSEEGSSNGLTVLTSSSSTKSSDQAKSRKLTAAETALLKPLDAISRTVSSGTDSQKADSSKANSPKTDSVENSPKPKKTNRRAGLIKKGRQLKKVKGIPTQNVLRNTVEIRVEISSKELESLLKNSKN</sequence>
<accession>A0A915EK37</accession>
<evidence type="ECO:0000256" key="2">
    <source>
        <dbReference type="SAM" id="Phobius"/>
    </source>
</evidence>
<evidence type="ECO:0000256" key="1">
    <source>
        <dbReference type="SAM" id="MobiDB-lite"/>
    </source>
</evidence>
<proteinExistence type="predicted"/>
<feature type="compositionally biased region" description="Polar residues" evidence="1">
    <location>
        <begin position="379"/>
        <end position="391"/>
    </location>
</feature>
<keyword evidence="3" id="KW-1185">Reference proteome</keyword>
<protein>
    <submittedName>
        <fullName evidence="4">Uncharacterized protein</fullName>
    </submittedName>
</protein>
<feature type="region of interest" description="Disordered" evidence="1">
    <location>
        <begin position="366"/>
        <end position="412"/>
    </location>
</feature>
<evidence type="ECO:0000313" key="4">
    <source>
        <dbReference type="WBParaSite" id="jg6202"/>
    </source>
</evidence>
<feature type="region of interest" description="Disordered" evidence="1">
    <location>
        <begin position="1"/>
        <end position="23"/>
    </location>
</feature>
<keyword evidence="2" id="KW-0812">Transmembrane</keyword>
<organism evidence="3 4">
    <name type="scientific">Ditylenchus dipsaci</name>
    <dbReference type="NCBI Taxonomy" id="166011"/>
    <lineage>
        <taxon>Eukaryota</taxon>
        <taxon>Metazoa</taxon>
        <taxon>Ecdysozoa</taxon>
        <taxon>Nematoda</taxon>
        <taxon>Chromadorea</taxon>
        <taxon>Rhabditida</taxon>
        <taxon>Tylenchina</taxon>
        <taxon>Tylenchomorpha</taxon>
        <taxon>Sphaerularioidea</taxon>
        <taxon>Anguinidae</taxon>
        <taxon>Anguininae</taxon>
        <taxon>Ditylenchus</taxon>
    </lineage>
</organism>
<reference evidence="4" key="1">
    <citation type="submission" date="2022-11" db="UniProtKB">
        <authorList>
            <consortium name="WormBaseParasite"/>
        </authorList>
    </citation>
    <scope>IDENTIFICATION</scope>
</reference>
<name>A0A915EK37_9BILA</name>
<feature type="region of interest" description="Disordered" evidence="1">
    <location>
        <begin position="317"/>
        <end position="345"/>
    </location>
</feature>
<keyword evidence="2" id="KW-0472">Membrane</keyword>
<feature type="transmembrane region" description="Helical" evidence="2">
    <location>
        <begin position="244"/>
        <end position="269"/>
    </location>
</feature>
<keyword evidence="2" id="KW-1133">Transmembrane helix</keyword>
<feature type="transmembrane region" description="Helical" evidence="2">
    <location>
        <begin position="171"/>
        <end position="194"/>
    </location>
</feature>
<feature type="compositionally biased region" description="Basic residues" evidence="1">
    <location>
        <begin position="394"/>
        <end position="412"/>
    </location>
</feature>
<dbReference type="AlphaFoldDB" id="A0A915EK37"/>
<feature type="compositionally biased region" description="Low complexity" evidence="1">
    <location>
        <begin position="324"/>
        <end position="341"/>
    </location>
</feature>
<evidence type="ECO:0000313" key="3">
    <source>
        <dbReference type="Proteomes" id="UP000887574"/>
    </source>
</evidence>
<feature type="transmembrane region" description="Helical" evidence="2">
    <location>
        <begin position="206"/>
        <end position="224"/>
    </location>
</feature>
<dbReference type="WBParaSite" id="jg6202">
    <property type="protein sequence ID" value="jg6202"/>
    <property type="gene ID" value="jg6202"/>
</dbReference>
<feature type="compositionally biased region" description="Basic and acidic residues" evidence="1">
    <location>
        <begin position="1"/>
        <end position="11"/>
    </location>
</feature>